<sequence length="368" mass="41782">ESNEEITVNDLLLDALLLQWVPSNYVPSAQLLNTQDEGKQEMLIALEERQMALQNYLRHIVRSIEEYREDPDDQTTKNPSIFISGFDSLDKSNDAFANCIPIAYNCEYPVSNQKEPAEFVSFYPGFYQPESNPTDTGNDKDEITDDIMKSVLDLLTSTNQSDDDYPDTSSCVMDCEALNPERSSNFLQVLTGQKKSLNSEQLNKDSLNENYGTYFNCLAEKVSCLYKEMNGKVATKTCSDSRGVKEAADESDDQGNETSNADSIKSRIFEKWYFPSIAQDLLRSMYSNSKTRYNDNKYTGYRKSLSSTRKPKVNGNHRSTAQNLKSRSKYLSNRSLYTPIRGGKDRVANRMVMTKQGIVQKNVPKPKQ</sequence>
<feature type="region of interest" description="Disordered" evidence="1">
    <location>
        <begin position="237"/>
        <end position="261"/>
    </location>
</feature>
<gene>
    <name evidence="2" type="ORF">ILUMI_04028</name>
</gene>
<dbReference type="AlphaFoldDB" id="A0A8K0D9V9"/>
<comment type="caution">
    <text evidence="2">The sequence shown here is derived from an EMBL/GenBank/DDBJ whole genome shotgun (WGS) entry which is preliminary data.</text>
</comment>
<dbReference type="EMBL" id="VTPC01001383">
    <property type="protein sequence ID" value="KAF2902153.1"/>
    <property type="molecule type" value="Genomic_DNA"/>
</dbReference>
<feature type="region of interest" description="Disordered" evidence="1">
    <location>
        <begin position="297"/>
        <end position="325"/>
    </location>
</feature>
<name>A0A8K0D9V9_IGNLU</name>
<dbReference type="Proteomes" id="UP000801492">
    <property type="component" value="Unassembled WGS sequence"/>
</dbReference>
<reference evidence="2" key="1">
    <citation type="submission" date="2019-08" db="EMBL/GenBank/DDBJ databases">
        <title>The genome of the North American firefly Photinus pyralis.</title>
        <authorList>
            <consortium name="Photinus pyralis genome working group"/>
            <person name="Fallon T.R."/>
            <person name="Sander Lower S.E."/>
            <person name="Weng J.-K."/>
        </authorList>
    </citation>
    <scope>NUCLEOTIDE SEQUENCE</scope>
    <source>
        <strain evidence="2">TRF0915ILg1</strain>
        <tissue evidence="2">Whole body</tissue>
    </source>
</reference>
<protein>
    <submittedName>
        <fullName evidence="2">Uncharacterized protein</fullName>
    </submittedName>
</protein>
<evidence type="ECO:0000313" key="3">
    <source>
        <dbReference type="Proteomes" id="UP000801492"/>
    </source>
</evidence>
<keyword evidence="3" id="KW-1185">Reference proteome</keyword>
<feature type="compositionally biased region" description="Polar residues" evidence="1">
    <location>
        <begin position="316"/>
        <end position="325"/>
    </location>
</feature>
<organism evidence="2 3">
    <name type="scientific">Ignelater luminosus</name>
    <name type="common">Cucubano</name>
    <name type="synonym">Pyrophorus luminosus</name>
    <dbReference type="NCBI Taxonomy" id="2038154"/>
    <lineage>
        <taxon>Eukaryota</taxon>
        <taxon>Metazoa</taxon>
        <taxon>Ecdysozoa</taxon>
        <taxon>Arthropoda</taxon>
        <taxon>Hexapoda</taxon>
        <taxon>Insecta</taxon>
        <taxon>Pterygota</taxon>
        <taxon>Neoptera</taxon>
        <taxon>Endopterygota</taxon>
        <taxon>Coleoptera</taxon>
        <taxon>Polyphaga</taxon>
        <taxon>Elateriformia</taxon>
        <taxon>Elateroidea</taxon>
        <taxon>Elateridae</taxon>
        <taxon>Agrypninae</taxon>
        <taxon>Pyrophorini</taxon>
        <taxon>Ignelater</taxon>
    </lineage>
</organism>
<proteinExistence type="predicted"/>
<evidence type="ECO:0000313" key="2">
    <source>
        <dbReference type="EMBL" id="KAF2902153.1"/>
    </source>
</evidence>
<evidence type="ECO:0000256" key="1">
    <source>
        <dbReference type="SAM" id="MobiDB-lite"/>
    </source>
</evidence>
<feature type="non-terminal residue" evidence="2">
    <location>
        <position position="1"/>
    </location>
</feature>
<accession>A0A8K0D9V9</accession>